<dbReference type="GO" id="GO:0006543">
    <property type="term" value="P:L-glutamine catabolic process"/>
    <property type="evidence" value="ECO:0007669"/>
    <property type="project" value="TreeGrafter"/>
</dbReference>
<evidence type="ECO:0000256" key="3">
    <source>
        <dbReference type="ARBA" id="ARBA00022801"/>
    </source>
</evidence>
<dbReference type="PANTHER" id="PTHR12544">
    <property type="entry name" value="GLUTAMINASE"/>
    <property type="match status" value="1"/>
</dbReference>
<gene>
    <name evidence="5 6" type="primary">glsA</name>
    <name evidence="6" type="ORF">F6B93_06325</name>
</gene>
<dbReference type="EC" id="3.5.1.2" evidence="2 5"/>
<dbReference type="GO" id="GO:0006537">
    <property type="term" value="P:glutamate biosynthetic process"/>
    <property type="evidence" value="ECO:0007669"/>
    <property type="project" value="TreeGrafter"/>
</dbReference>
<feature type="binding site" evidence="5">
    <location>
        <position position="121"/>
    </location>
    <ligand>
        <name>substrate</name>
    </ligand>
</feature>
<dbReference type="RefSeq" id="WP_211698330.1">
    <property type="nucleotide sequence ID" value="NZ_CP046600.1"/>
</dbReference>
<feature type="binding site" evidence="5">
    <location>
        <position position="165"/>
    </location>
    <ligand>
        <name>substrate</name>
    </ligand>
</feature>
<dbReference type="GO" id="GO:0004359">
    <property type="term" value="F:glutaminase activity"/>
    <property type="evidence" value="ECO:0007669"/>
    <property type="project" value="UniProtKB-UniRule"/>
</dbReference>
<keyword evidence="5" id="KW-0007">Acetylation</keyword>
<sequence length="319" mass="33684">MAPSAISTDRIKKAVVDAHKKHKSKRGGKNASYIPILGQVPSKLFGVCVATVDGQIFTAGDARYEFALESISKVFTLGLVIEQRGPEQFRGKVGVDPTGHPFNSVLALELHNDKPMSPLVNAGAISTISLVEAIDAEDRWRQILGVQGDFAGRPISMSEAINASEQATNFRNRAIAWLLRDGGYIYCDPMEACDIYTRQCSTLVTTVDLAVMGATLANGGSNPLTGTKVIARANVAHVLAQMAMEGVYTRSGDWAYTVGLPAKSGVGGGLVAVAPGQLAIAAFSPPLDEAGNSVRAQAAVAQIAHTLQLGLFNVPPRNE</sequence>
<comment type="similarity">
    <text evidence="1 5">Belongs to the glutaminase family.</text>
</comment>
<feature type="binding site" evidence="5">
    <location>
        <position position="248"/>
    </location>
    <ligand>
        <name>substrate</name>
    </ligand>
</feature>
<dbReference type="Proteomes" id="UP000682202">
    <property type="component" value="Chromosome"/>
</dbReference>
<dbReference type="PANTHER" id="PTHR12544:SF48">
    <property type="entry name" value="GLUTAMINASE 1"/>
    <property type="match status" value="1"/>
</dbReference>
<evidence type="ECO:0000256" key="5">
    <source>
        <dbReference type="HAMAP-Rule" id="MF_00313"/>
    </source>
</evidence>
<dbReference type="SUPFAM" id="SSF56601">
    <property type="entry name" value="beta-lactamase/transpeptidase-like"/>
    <property type="match status" value="1"/>
</dbReference>
<proteinExistence type="inferred from homology"/>
<dbReference type="NCBIfam" id="TIGR03814">
    <property type="entry name" value="Gln_ase"/>
    <property type="match status" value="1"/>
</dbReference>
<feature type="binding site" evidence="5">
    <location>
        <position position="70"/>
    </location>
    <ligand>
        <name>substrate</name>
    </ligand>
</feature>
<dbReference type="NCBIfam" id="NF009020">
    <property type="entry name" value="PRK12356.1"/>
    <property type="match status" value="1"/>
</dbReference>
<feature type="binding site" evidence="5">
    <location>
        <position position="172"/>
    </location>
    <ligand>
        <name>substrate</name>
    </ligand>
</feature>
<protein>
    <recommendedName>
        <fullName evidence="2 5">Glutaminase</fullName>
        <ecNumber evidence="2 5">3.5.1.2</ecNumber>
    </recommendedName>
</protein>
<reference evidence="6" key="1">
    <citation type="submission" date="2019-12" db="EMBL/GenBank/DDBJ databases">
        <title>Mycobacterium spongiae sp. nov.</title>
        <authorList>
            <person name="Stinear T."/>
        </authorList>
    </citation>
    <scope>NUCLEOTIDE SEQUENCE</scope>
    <source>
        <strain evidence="6">FSD4b-SM</strain>
    </source>
</reference>
<accession>A0A975PW26</accession>
<feature type="binding site" evidence="5">
    <location>
        <position position="196"/>
    </location>
    <ligand>
        <name>substrate</name>
    </ligand>
</feature>
<evidence type="ECO:0000313" key="7">
    <source>
        <dbReference type="Proteomes" id="UP000682202"/>
    </source>
</evidence>
<feature type="binding site" evidence="5">
    <location>
        <position position="266"/>
    </location>
    <ligand>
        <name>substrate</name>
    </ligand>
</feature>
<dbReference type="AlphaFoldDB" id="A0A975PW26"/>
<dbReference type="Pfam" id="PF04960">
    <property type="entry name" value="Glutaminase"/>
    <property type="match status" value="1"/>
</dbReference>
<comment type="subunit">
    <text evidence="5">Homotetramer.</text>
</comment>
<comment type="catalytic activity">
    <reaction evidence="4 5">
        <text>L-glutamine + H2O = L-glutamate + NH4(+)</text>
        <dbReference type="Rhea" id="RHEA:15889"/>
        <dbReference type="ChEBI" id="CHEBI:15377"/>
        <dbReference type="ChEBI" id="CHEBI:28938"/>
        <dbReference type="ChEBI" id="CHEBI:29985"/>
        <dbReference type="ChEBI" id="CHEBI:58359"/>
        <dbReference type="EC" id="3.5.1.2"/>
    </reaction>
</comment>
<evidence type="ECO:0000313" key="6">
    <source>
        <dbReference type="EMBL" id="QUR66761.1"/>
    </source>
</evidence>
<evidence type="ECO:0000256" key="1">
    <source>
        <dbReference type="ARBA" id="ARBA00011076"/>
    </source>
</evidence>
<dbReference type="HAMAP" id="MF_00313">
    <property type="entry name" value="Glutaminase"/>
    <property type="match status" value="1"/>
</dbReference>
<organism evidence="6 7">
    <name type="scientific">Mycobacterium spongiae</name>
    <dbReference type="NCBI Taxonomy" id="886343"/>
    <lineage>
        <taxon>Bacteria</taxon>
        <taxon>Bacillati</taxon>
        <taxon>Actinomycetota</taxon>
        <taxon>Actinomycetes</taxon>
        <taxon>Mycobacteriales</taxon>
        <taxon>Mycobacteriaceae</taxon>
        <taxon>Mycobacterium</taxon>
    </lineage>
</organism>
<evidence type="ECO:0000256" key="2">
    <source>
        <dbReference type="ARBA" id="ARBA00012918"/>
    </source>
</evidence>
<dbReference type="InterPro" id="IPR012338">
    <property type="entry name" value="Beta-lactam/transpept-like"/>
</dbReference>
<evidence type="ECO:0000256" key="4">
    <source>
        <dbReference type="ARBA" id="ARBA00049534"/>
    </source>
</evidence>
<dbReference type="EMBL" id="CP046600">
    <property type="protein sequence ID" value="QUR66761.1"/>
    <property type="molecule type" value="Genomic_DNA"/>
</dbReference>
<dbReference type="KEGG" id="mspg:F6B93_06325"/>
<keyword evidence="3 5" id="KW-0378">Hydrolase</keyword>
<dbReference type="InterPro" id="IPR015868">
    <property type="entry name" value="Glutaminase"/>
</dbReference>
<keyword evidence="7" id="KW-1185">Reference proteome</keyword>
<dbReference type="Gene3D" id="3.40.710.10">
    <property type="entry name" value="DD-peptidase/beta-lactamase superfamily"/>
    <property type="match status" value="1"/>
</dbReference>
<name>A0A975PW26_9MYCO</name>